<dbReference type="SUPFAM" id="SSF54373">
    <property type="entry name" value="FAD-linked reductases, C-terminal domain"/>
    <property type="match status" value="1"/>
</dbReference>
<sequence>MLWQPINLTEVCPAHTQLTACSNFGYIYLALLAHLYGDSEDRRIQEKLHIREEETFGKEEYDFIVVGAGAAGCVVANRLSANKHWKVLLLEAGAEQPDVTLVPGLSTSLIGSSIDWSYQTEPNGKSCLARKDQRCGWPRGKVMGGSSSINSLVYVRGNKLDYDGWAALGNEGWSYDEVLPYFKKSENNLDLEGLSCYHGVGGEQPVSRYLYIDRPNIMMTQAFNQGGLPIRDYNGPFQVGAMPAQAITRDGIRVSTNKAFIQPIRYKRRNLKVKIKAEVFEILLSDNKVAYGVKYMKNGKVHTAYAKKEVIVSAGTINSPKLLMLSGIGPKEHLSDLNITVKQDLPVGENLHDHVTFNGLIVALPNETATLIAQDQILNEIKCYKDMKVKRGPMSADGPANNIAFIKTEPDLLAPDIQFHIGHLHRGDYVREPEIADEISIFPTPFYDALLVRAMNVVPKSRGKVLLNPANPYGKPLLYANYLDDPTDAIPILKAVKFAVSLENTTAFITNGARYDRTPLTACKYYEWGTDEYFLCLIRSYTSATHHQAGTCKMGPSWDPKAVVDPKLRVYGVPGLRVIDASIMPFAVRGNTNAPSIMIGEKGVAMVLEYWLNKSHG</sequence>
<dbReference type="Proteomes" id="UP000322000">
    <property type="component" value="Chromosome 7"/>
</dbReference>
<dbReference type="KEGG" id="tnl:113496253"/>
<feature type="binding site" evidence="2">
    <location>
        <begin position="150"/>
        <end position="153"/>
    </location>
    <ligand>
        <name>FAD</name>
        <dbReference type="ChEBI" id="CHEBI:57692"/>
    </ligand>
</feature>
<accession>A0A7E5VSJ4</accession>
<dbReference type="GO" id="GO:0016614">
    <property type="term" value="F:oxidoreductase activity, acting on CH-OH group of donors"/>
    <property type="evidence" value="ECO:0007669"/>
    <property type="project" value="InterPro"/>
</dbReference>
<dbReference type="InterPro" id="IPR012132">
    <property type="entry name" value="GMC_OxRdtase"/>
</dbReference>
<gene>
    <name evidence="5" type="primary">LOC113496253</name>
</gene>
<organism evidence="4 5">
    <name type="scientific">Trichoplusia ni</name>
    <name type="common">Cabbage looper</name>
    <dbReference type="NCBI Taxonomy" id="7111"/>
    <lineage>
        <taxon>Eukaryota</taxon>
        <taxon>Metazoa</taxon>
        <taxon>Ecdysozoa</taxon>
        <taxon>Arthropoda</taxon>
        <taxon>Hexapoda</taxon>
        <taxon>Insecta</taxon>
        <taxon>Pterygota</taxon>
        <taxon>Neoptera</taxon>
        <taxon>Endopterygota</taxon>
        <taxon>Lepidoptera</taxon>
        <taxon>Glossata</taxon>
        <taxon>Ditrysia</taxon>
        <taxon>Noctuoidea</taxon>
        <taxon>Noctuidae</taxon>
        <taxon>Plusiinae</taxon>
        <taxon>Trichoplusia</taxon>
    </lineage>
</organism>
<feature type="binding site" evidence="2">
    <location>
        <position position="279"/>
    </location>
    <ligand>
        <name>FAD</name>
        <dbReference type="ChEBI" id="CHEBI:57692"/>
    </ligand>
</feature>
<dbReference type="InterPro" id="IPR007867">
    <property type="entry name" value="GMC_OxRtase_C"/>
</dbReference>
<keyword evidence="2" id="KW-0285">Flavoprotein</keyword>
<dbReference type="PANTHER" id="PTHR11552:SF154">
    <property type="entry name" value="FI04917P"/>
    <property type="match status" value="1"/>
</dbReference>
<evidence type="ECO:0000256" key="1">
    <source>
        <dbReference type="ARBA" id="ARBA00010790"/>
    </source>
</evidence>
<dbReference type="AlphaFoldDB" id="A0A7E5VSJ4"/>
<dbReference type="Gene3D" id="3.50.50.60">
    <property type="entry name" value="FAD/NAD(P)-binding domain"/>
    <property type="match status" value="1"/>
</dbReference>
<dbReference type="OrthoDB" id="269227at2759"/>
<dbReference type="Pfam" id="PF05199">
    <property type="entry name" value="GMC_oxred_C"/>
    <property type="match status" value="1"/>
</dbReference>
<reference evidence="5" key="1">
    <citation type="submission" date="2025-08" db="UniProtKB">
        <authorList>
            <consortium name="RefSeq"/>
        </authorList>
    </citation>
    <scope>IDENTIFICATION</scope>
</reference>
<feature type="domain" description="Glucose-methanol-choline oxidoreductase N-terminal" evidence="3">
    <location>
        <begin position="315"/>
        <end position="329"/>
    </location>
</feature>
<dbReference type="InterPro" id="IPR000172">
    <property type="entry name" value="GMC_OxRdtase_N"/>
</dbReference>
<dbReference type="PANTHER" id="PTHR11552">
    <property type="entry name" value="GLUCOSE-METHANOL-CHOLINE GMC OXIDOREDUCTASE"/>
    <property type="match status" value="1"/>
</dbReference>
<evidence type="ECO:0000259" key="3">
    <source>
        <dbReference type="PROSITE" id="PS00624"/>
    </source>
</evidence>
<dbReference type="PIRSF" id="PIRSF000137">
    <property type="entry name" value="Alcohol_oxidase"/>
    <property type="match status" value="1"/>
</dbReference>
<dbReference type="SUPFAM" id="SSF51905">
    <property type="entry name" value="FAD/NAD(P)-binding domain"/>
    <property type="match status" value="1"/>
</dbReference>
<keyword evidence="4" id="KW-1185">Reference proteome</keyword>
<evidence type="ECO:0000256" key="2">
    <source>
        <dbReference type="PIRSR" id="PIRSR000137-2"/>
    </source>
</evidence>
<dbReference type="RefSeq" id="XP_026731232.1">
    <property type="nucleotide sequence ID" value="XM_026875431.1"/>
</dbReference>
<comment type="similarity">
    <text evidence="1">Belongs to the GMC oxidoreductase family.</text>
</comment>
<name>A0A7E5VSJ4_TRINI</name>
<dbReference type="Pfam" id="PF00732">
    <property type="entry name" value="GMC_oxred_N"/>
    <property type="match status" value="1"/>
</dbReference>
<dbReference type="InParanoid" id="A0A7E5VSJ4"/>
<evidence type="ECO:0000313" key="5">
    <source>
        <dbReference type="RefSeq" id="XP_026731232.1"/>
    </source>
</evidence>
<feature type="binding site" evidence="2">
    <location>
        <position position="142"/>
    </location>
    <ligand>
        <name>FAD</name>
        <dbReference type="ChEBI" id="CHEBI:57692"/>
    </ligand>
</feature>
<proteinExistence type="inferred from homology"/>
<dbReference type="InterPro" id="IPR036188">
    <property type="entry name" value="FAD/NAD-bd_sf"/>
</dbReference>
<keyword evidence="2" id="KW-0274">FAD</keyword>
<evidence type="ECO:0000313" key="4">
    <source>
        <dbReference type="Proteomes" id="UP000322000"/>
    </source>
</evidence>
<dbReference type="Gene3D" id="3.30.560.10">
    <property type="entry name" value="Glucose Oxidase, domain 3"/>
    <property type="match status" value="1"/>
</dbReference>
<protein>
    <submittedName>
        <fullName evidence="5">Glucose dehydrogenase [FAD, quinone]-like</fullName>
    </submittedName>
</protein>
<dbReference type="GO" id="GO:0050660">
    <property type="term" value="F:flavin adenine dinucleotide binding"/>
    <property type="evidence" value="ECO:0007669"/>
    <property type="project" value="InterPro"/>
</dbReference>
<dbReference type="PROSITE" id="PS00624">
    <property type="entry name" value="GMC_OXRED_2"/>
    <property type="match status" value="1"/>
</dbReference>
<dbReference type="GeneID" id="113496253"/>
<comment type="cofactor">
    <cofactor evidence="2">
        <name>FAD</name>
        <dbReference type="ChEBI" id="CHEBI:57692"/>
    </cofactor>
</comment>